<dbReference type="InterPro" id="IPR050922">
    <property type="entry name" value="LytR/CpsA/Psr_CW_biosynth"/>
</dbReference>
<dbReference type="RefSeq" id="WP_090771257.1">
    <property type="nucleotide sequence ID" value="NZ_FNFB01000024.1"/>
</dbReference>
<dbReference type="Gene3D" id="3.40.630.190">
    <property type="entry name" value="LCP protein"/>
    <property type="match status" value="1"/>
</dbReference>
<evidence type="ECO:0000313" key="5">
    <source>
        <dbReference type="Proteomes" id="UP000198683"/>
    </source>
</evidence>
<feature type="transmembrane region" description="Helical" evidence="2">
    <location>
        <begin position="43"/>
        <end position="66"/>
    </location>
</feature>
<evidence type="ECO:0000313" key="4">
    <source>
        <dbReference type="EMBL" id="SDL57337.1"/>
    </source>
</evidence>
<dbReference type="InterPro" id="IPR004474">
    <property type="entry name" value="LytR_CpsA_psr"/>
</dbReference>
<dbReference type="Pfam" id="PF03816">
    <property type="entry name" value="LytR_cpsA_psr"/>
    <property type="match status" value="1"/>
</dbReference>
<evidence type="ECO:0000259" key="3">
    <source>
        <dbReference type="Pfam" id="PF03816"/>
    </source>
</evidence>
<dbReference type="EMBL" id="FNFB01000024">
    <property type="protein sequence ID" value="SDL57337.1"/>
    <property type="molecule type" value="Genomic_DNA"/>
</dbReference>
<gene>
    <name evidence="4" type="ORF">SAMN05421874_12434</name>
</gene>
<name>A0A1G9L6G4_9ACTN</name>
<organism evidence="4 5">
    <name type="scientific">Nonomuraea maritima</name>
    <dbReference type="NCBI Taxonomy" id="683260"/>
    <lineage>
        <taxon>Bacteria</taxon>
        <taxon>Bacillati</taxon>
        <taxon>Actinomycetota</taxon>
        <taxon>Actinomycetes</taxon>
        <taxon>Streptosporangiales</taxon>
        <taxon>Streptosporangiaceae</taxon>
        <taxon>Nonomuraea</taxon>
    </lineage>
</organism>
<dbReference type="PANTHER" id="PTHR33392">
    <property type="entry name" value="POLYISOPRENYL-TEICHOIC ACID--PEPTIDOGLYCAN TEICHOIC ACID TRANSFERASE TAGU"/>
    <property type="match status" value="1"/>
</dbReference>
<keyword evidence="2" id="KW-0472">Membrane</keyword>
<evidence type="ECO:0000256" key="2">
    <source>
        <dbReference type="SAM" id="Phobius"/>
    </source>
</evidence>
<reference evidence="4 5" key="1">
    <citation type="submission" date="2016-10" db="EMBL/GenBank/DDBJ databases">
        <authorList>
            <person name="de Groot N.N."/>
        </authorList>
    </citation>
    <scope>NUCLEOTIDE SEQUENCE [LARGE SCALE GENOMIC DNA]</scope>
    <source>
        <strain evidence="4 5">CGMCC 4.5681</strain>
    </source>
</reference>
<dbReference type="AlphaFoldDB" id="A0A1G9L6G4"/>
<evidence type="ECO:0000256" key="1">
    <source>
        <dbReference type="ARBA" id="ARBA00006068"/>
    </source>
</evidence>
<accession>A0A1G9L6G4</accession>
<protein>
    <submittedName>
        <fullName evidence="4">Cell envelope-related function transcriptional attenuator common domain-containing protein</fullName>
    </submittedName>
</protein>
<dbReference type="OrthoDB" id="3759589at2"/>
<comment type="similarity">
    <text evidence="1">Belongs to the LytR/CpsA/Psr (LCP) family.</text>
</comment>
<keyword evidence="5" id="KW-1185">Reference proteome</keyword>
<sequence>MDDLKLLHDLGAQLEHQPPPTLVRQRERLLDGSRRRRAPHGRIAGWWAAGLVAVATAFAVAVPVVLVAGGRDRNPAVVATEPADMSGALNVLLVGSDTREGEGNAEYGPRMADAGARADTIWIAHLPADRTTVTVVSVPRDSIVRIPRCGSSPARTDLINSAYRTGGLTCLRTTLEELTGLRLNHAVEVDFSGFKEVVDALGGVTVTLPLPVNDRAAKLKLPAGTSHLNGEEALGYVRLRRYGDGSDVARIKRQYTLVRAMLRKARSTLDDPGTLKAALTAVRSSVRTDLSVESMYQLATELSRARFTPTTVPWQPHPDDPNRLVWKQPDADRLFAGLR</sequence>
<feature type="domain" description="Cell envelope-related transcriptional attenuator" evidence="3">
    <location>
        <begin position="117"/>
        <end position="266"/>
    </location>
</feature>
<keyword evidence="2" id="KW-0812">Transmembrane</keyword>
<dbReference type="NCBIfam" id="TIGR00350">
    <property type="entry name" value="lytR_cpsA_psr"/>
    <property type="match status" value="1"/>
</dbReference>
<dbReference type="Proteomes" id="UP000198683">
    <property type="component" value="Unassembled WGS sequence"/>
</dbReference>
<dbReference type="STRING" id="683260.SAMN05421874_12434"/>
<keyword evidence="2" id="KW-1133">Transmembrane helix</keyword>
<dbReference type="PANTHER" id="PTHR33392:SF6">
    <property type="entry name" value="POLYISOPRENYL-TEICHOIC ACID--PEPTIDOGLYCAN TEICHOIC ACID TRANSFERASE TAGU"/>
    <property type="match status" value="1"/>
</dbReference>
<proteinExistence type="inferred from homology"/>